<accession>A0A1Y2A0X5</accession>
<reference evidence="2 3" key="1">
    <citation type="submission" date="2016-07" db="EMBL/GenBank/DDBJ databases">
        <title>Pervasive Adenine N6-methylation of Active Genes in Fungi.</title>
        <authorList>
            <consortium name="DOE Joint Genome Institute"/>
            <person name="Mondo S.J."/>
            <person name="Dannebaum R.O."/>
            <person name="Kuo R.C."/>
            <person name="Labutti K."/>
            <person name="Haridas S."/>
            <person name="Kuo A."/>
            <person name="Salamov A."/>
            <person name="Ahrendt S.R."/>
            <person name="Lipzen A."/>
            <person name="Sullivan W."/>
            <person name="Andreopoulos W.B."/>
            <person name="Clum A."/>
            <person name="Lindquist E."/>
            <person name="Daum C."/>
            <person name="Ramamoorthy G.K."/>
            <person name="Gryganskyi A."/>
            <person name="Culley D."/>
            <person name="Magnuson J.K."/>
            <person name="James T.Y."/>
            <person name="O'Malley M.A."/>
            <person name="Stajich J.E."/>
            <person name="Spatafora J.W."/>
            <person name="Visel A."/>
            <person name="Grigoriev I.V."/>
        </authorList>
    </citation>
    <scope>NUCLEOTIDE SEQUENCE [LARGE SCALE GENOMIC DNA]</scope>
    <source>
        <strain evidence="2 3">CBS 115471</strain>
    </source>
</reference>
<evidence type="ECO:0000313" key="3">
    <source>
        <dbReference type="Proteomes" id="UP000193144"/>
    </source>
</evidence>
<keyword evidence="1" id="KW-0732">Signal</keyword>
<dbReference type="OrthoDB" id="4843554at2759"/>
<dbReference type="Proteomes" id="UP000193144">
    <property type="component" value="Unassembled WGS sequence"/>
</dbReference>
<comment type="caution">
    <text evidence="2">The sequence shown here is derived from an EMBL/GenBank/DDBJ whole genome shotgun (WGS) entry which is preliminary data.</text>
</comment>
<proteinExistence type="predicted"/>
<feature type="chain" id="PRO_5012260047" description="Extracellular membrane protein CFEM domain-containing protein" evidence="1">
    <location>
        <begin position="19"/>
        <end position="201"/>
    </location>
</feature>
<evidence type="ECO:0008006" key="4">
    <source>
        <dbReference type="Google" id="ProtNLM"/>
    </source>
</evidence>
<evidence type="ECO:0000256" key="1">
    <source>
        <dbReference type="SAM" id="SignalP"/>
    </source>
</evidence>
<dbReference type="STRING" id="1231657.A0A1Y2A0X5"/>
<feature type="signal peptide" evidence="1">
    <location>
        <begin position="1"/>
        <end position="18"/>
    </location>
</feature>
<sequence length="201" mass="20102">MLLQNVLFALVFSGLGLAQDIDDDGVPSQCRSVCSSVVSLTETCDRQNGDDDRGFINCVCSANNANVQIPFCEACVAQFDPNDGHDNDMNDLARSCSFSTTSYNPSATAPLPSGGMTQISGTNIATITSVPSGIASTNARLASSLSSILASAGTATITNGGSPSTGSTAQQSTGAAHMLEAPGAGAAGVGLGFLGAVVGML</sequence>
<dbReference type="AlphaFoldDB" id="A0A1Y2A0X5"/>
<evidence type="ECO:0000313" key="2">
    <source>
        <dbReference type="EMBL" id="ORY16162.1"/>
    </source>
</evidence>
<name>A0A1Y2A0X5_9PLEO</name>
<dbReference type="EMBL" id="MCFA01000020">
    <property type="protein sequence ID" value="ORY16162.1"/>
    <property type="molecule type" value="Genomic_DNA"/>
</dbReference>
<keyword evidence="3" id="KW-1185">Reference proteome</keyword>
<gene>
    <name evidence="2" type="ORF">BCR34DRAFT_597955</name>
</gene>
<organism evidence="2 3">
    <name type="scientific">Clohesyomyces aquaticus</name>
    <dbReference type="NCBI Taxonomy" id="1231657"/>
    <lineage>
        <taxon>Eukaryota</taxon>
        <taxon>Fungi</taxon>
        <taxon>Dikarya</taxon>
        <taxon>Ascomycota</taxon>
        <taxon>Pezizomycotina</taxon>
        <taxon>Dothideomycetes</taxon>
        <taxon>Pleosporomycetidae</taxon>
        <taxon>Pleosporales</taxon>
        <taxon>Lindgomycetaceae</taxon>
        <taxon>Clohesyomyces</taxon>
    </lineage>
</organism>
<protein>
    <recommendedName>
        <fullName evidence="4">Extracellular membrane protein CFEM domain-containing protein</fullName>
    </recommendedName>
</protein>